<evidence type="ECO:0000256" key="13">
    <source>
        <dbReference type="SAM" id="Phobius"/>
    </source>
</evidence>
<name>A0A9D1WF60_9FIRM</name>
<feature type="transmembrane region" description="Helical" evidence="13">
    <location>
        <begin position="57"/>
        <end position="80"/>
    </location>
</feature>
<comment type="subcellular location">
    <subcellularLocation>
        <location evidence="2">Cell membrane</location>
        <topology evidence="2">Multi-pass membrane protein</topology>
    </subcellularLocation>
</comment>
<dbReference type="EMBL" id="DXEX01000003">
    <property type="protein sequence ID" value="HIX58100.1"/>
    <property type="molecule type" value="Genomic_DNA"/>
</dbReference>
<dbReference type="InterPro" id="IPR048279">
    <property type="entry name" value="MdtK-like"/>
</dbReference>
<dbReference type="GO" id="GO:0005886">
    <property type="term" value="C:plasma membrane"/>
    <property type="evidence" value="ECO:0007669"/>
    <property type="project" value="UniProtKB-SubCell"/>
</dbReference>
<dbReference type="Proteomes" id="UP000886817">
    <property type="component" value="Unassembled WGS sequence"/>
</dbReference>
<evidence type="ECO:0000256" key="4">
    <source>
        <dbReference type="ARBA" id="ARBA00020268"/>
    </source>
</evidence>
<dbReference type="InterPro" id="IPR002528">
    <property type="entry name" value="MATE_fam"/>
</dbReference>
<evidence type="ECO:0000256" key="8">
    <source>
        <dbReference type="ARBA" id="ARBA00022692"/>
    </source>
</evidence>
<dbReference type="NCBIfam" id="TIGR00797">
    <property type="entry name" value="matE"/>
    <property type="match status" value="1"/>
</dbReference>
<dbReference type="PIRSF" id="PIRSF006603">
    <property type="entry name" value="DinF"/>
    <property type="match status" value="1"/>
</dbReference>
<reference evidence="14" key="1">
    <citation type="journal article" date="2021" name="PeerJ">
        <title>Extensive microbial diversity within the chicken gut microbiome revealed by metagenomics and culture.</title>
        <authorList>
            <person name="Gilroy R."/>
            <person name="Ravi A."/>
            <person name="Getino M."/>
            <person name="Pursley I."/>
            <person name="Horton D.L."/>
            <person name="Alikhan N.F."/>
            <person name="Baker D."/>
            <person name="Gharbi K."/>
            <person name="Hall N."/>
            <person name="Watson M."/>
            <person name="Adriaenssens E.M."/>
            <person name="Foster-Nyarko E."/>
            <person name="Jarju S."/>
            <person name="Secka A."/>
            <person name="Antonio M."/>
            <person name="Oren A."/>
            <person name="Chaudhuri R.R."/>
            <person name="La Ragione R."/>
            <person name="Hildebrand F."/>
            <person name="Pallen M.J."/>
        </authorList>
    </citation>
    <scope>NUCLEOTIDE SEQUENCE</scope>
    <source>
        <strain evidence="14">ChiSjej1B19-8411</strain>
    </source>
</reference>
<evidence type="ECO:0000256" key="3">
    <source>
        <dbReference type="ARBA" id="ARBA00010199"/>
    </source>
</evidence>
<evidence type="ECO:0000256" key="2">
    <source>
        <dbReference type="ARBA" id="ARBA00004651"/>
    </source>
</evidence>
<dbReference type="GO" id="GO:0042910">
    <property type="term" value="F:xenobiotic transmembrane transporter activity"/>
    <property type="evidence" value="ECO:0007669"/>
    <property type="project" value="InterPro"/>
</dbReference>
<organism evidence="14 15">
    <name type="scientific">Candidatus Blautia gallistercoris</name>
    <dbReference type="NCBI Taxonomy" id="2838490"/>
    <lineage>
        <taxon>Bacteria</taxon>
        <taxon>Bacillati</taxon>
        <taxon>Bacillota</taxon>
        <taxon>Clostridia</taxon>
        <taxon>Lachnospirales</taxon>
        <taxon>Lachnospiraceae</taxon>
        <taxon>Blautia</taxon>
    </lineage>
</organism>
<keyword evidence="6" id="KW-0050">Antiport</keyword>
<accession>A0A9D1WF60</accession>
<dbReference type="Pfam" id="PF01554">
    <property type="entry name" value="MatE"/>
    <property type="match status" value="2"/>
</dbReference>
<evidence type="ECO:0000256" key="1">
    <source>
        <dbReference type="ARBA" id="ARBA00003408"/>
    </source>
</evidence>
<comment type="caution">
    <text evidence="14">The sequence shown here is derived from an EMBL/GenBank/DDBJ whole genome shotgun (WGS) entry which is preliminary data.</text>
</comment>
<feature type="transmembrane region" description="Helical" evidence="13">
    <location>
        <begin position="416"/>
        <end position="436"/>
    </location>
</feature>
<keyword evidence="7" id="KW-1003">Cell membrane</keyword>
<comment type="similarity">
    <text evidence="3">Belongs to the multi antimicrobial extrusion (MATE) (TC 2.A.66.1) family.</text>
</comment>
<gene>
    <name evidence="14" type="ORF">IAA45_00065</name>
</gene>
<dbReference type="GO" id="GO:0015297">
    <property type="term" value="F:antiporter activity"/>
    <property type="evidence" value="ECO:0007669"/>
    <property type="project" value="UniProtKB-KW"/>
</dbReference>
<feature type="transmembrane region" description="Helical" evidence="13">
    <location>
        <begin position="315"/>
        <end position="335"/>
    </location>
</feature>
<keyword evidence="11 13" id="KW-0472">Membrane</keyword>
<evidence type="ECO:0000256" key="7">
    <source>
        <dbReference type="ARBA" id="ARBA00022475"/>
    </source>
</evidence>
<feature type="transmembrane region" description="Helical" evidence="13">
    <location>
        <begin position="388"/>
        <end position="410"/>
    </location>
</feature>
<feature type="transmembrane region" description="Helical" evidence="13">
    <location>
        <begin position="162"/>
        <end position="184"/>
    </location>
</feature>
<dbReference type="CDD" id="cd13138">
    <property type="entry name" value="MATE_yoeA_like"/>
    <property type="match status" value="1"/>
</dbReference>
<proteinExistence type="inferred from homology"/>
<evidence type="ECO:0000256" key="9">
    <source>
        <dbReference type="ARBA" id="ARBA00022989"/>
    </source>
</evidence>
<dbReference type="AlphaFoldDB" id="A0A9D1WF60"/>
<keyword evidence="8 13" id="KW-0812">Transmembrane</keyword>
<evidence type="ECO:0000256" key="10">
    <source>
        <dbReference type="ARBA" id="ARBA00023065"/>
    </source>
</evidence>
<keyword evidence="5" id="KW-0813">Transport</keyword>
<dbReference type="InterPro" id="IPR050222">
    <property type="entry name" value="MATE_MdtK"/>
</dbReference>
<reference evidence="14" key="2">
    <citation type="submission" date="2021-04" db="EMBL/GenBank/DDBJ databases">
        <authorList>
            <person name="Gilroy R."/>
        </authorList>
    </citation>
    <scope>NUCLEOTIDE SEQUENCE</scope>
    <source>
        <strain evidence="14">ChiSjej1B19-8411</strain>
    </source>
</reference>
<feature type="transmembrane region" description="Helical" evidence="13">
    <location>
        <begin position="92"/>
        <end position="114"/>
    </location>
</feature>
<protein>
    <recommendedName>
        <fullName evidence="4">Probable multidrug resistance protein NorM</fullName>
    </recommendedName>
    <alternativeName>
        <fullName evidence="12">Multidrug-efflux transporter</fullName>
    </alternativeName>
</protein>
<comment type="function">
    <text evidence="1">Multidrug efflux pump.</text>
</comment>
<evidence type="ECO:0000313" key="15">
    <source>
        <dbReference type="Proteomes" id="UP000886817"/>
    </source>
</evidence>
<keyword evidence="9 13" id="KW-1133">Transmembrane helix</keyword>
<feature type="transmembrane region" description="Helical" evidence="13">
    <location>
        <begin position="134"/>
        <end position="155"/>
    </location>
</feature>
<dbReference type="PANTHER" id="PTHR43298:SF2">
    <property type="entry name" value="FMN_FAD EXPORTER YEEO-RELATED"/>
    <property type="match status" value="1"/>
</dbReference>
<sequence length="446" mass="48556">MGTELTQGPVMKTMLRFAVPMILGDLLQQCYNIADTLIVGRFLGADALAAVGSSFSLMTFLTSILLGLAMGSGTVFSIRFGEKNETGLKESILASFTLLGIVTIMLNILIFVGIDWIIWFLRTPQELVPMMKDYLLVIFAGMIGIFLYNFFASLLRSLGNSVIPLVFLAVSAILNIILDLWFVAGLGRGVAGAAEATVISQYVSGIGITIYTKIRFPHLLQKTPETRLRLDSIREITSFSFLTCLQQSIMNLGILTVQGLVNSFGTTIMAAFAAAVKIDAFAYLPVQDFGNAFSIFIAQNYGAGKPERIQKGIRTAMITSISFGLMISLLVFLFADPLMGLFLDAGESAVIAEGARYLRIEGSFYALIGILFLLYGLYRALGKPGMSVILTVFSLGTRVLLAYILSAIPAIGVVGIWWAVPIGWFLADAVGIGCYLKKYRKHRQLT</sequence>
<feature type="transmembrane region" description="Helical" evidence="13">
    <location>
        <begin position="363"/>
        <end position="381"/>
    </location>
</feature>
<evidence type="ECO:0000256" key="6">
    <source>
        <dbReference type="ARBA" id="ARBA00022449"/>
    </source>
</evidence>
<evidence type="ECO:0000256" key="11">
    <source>
        <dbReference type="ARBA" id="ARBA00023136"/>
    </source>
</evidence>
<evidence type="ECO:0000256" key="12">
    <source>
        <dbReference type="ARBA" id="ARBA00031636"/>
    </source>
</evidence>
<keyword evidence="10" id="KW-0406">Ion transport</keyword>
<evidence type="ECO:0000313" key="14">
    <source>
        <dbReference type="EMBL" id="HIX58100.1"/>
    </source>
</evidence>
<dbReference type="GO" id="GO:0006811">
    <property type="term" value="P:monoatomic ion transport"/>
    <property type="evidence" value="ECO:0007669"/>
    <property type="project" value="UniProtKB-KW"/>
</dbReference>
<evidence type="ECO:0000256" key="5">
    <source>
        <dbReference type="ARBA" id="ARBA00022448"/>
    </source>
</evidence>
<dbReference type="PANTHER" id="PTHR43298">
    <property type="entry name" value="MULTIDRUG RESISTANCE PROTEIN NORM-RELATED"/>
    <property type="match status" value="1"/>
</dbReference>